<dbReference type="AlphaFoldDB" id="A0A975ZLJ1"/>
<feature type="chain" id="PRO_5036695701" evidence="1">
    <location>
        <begin position="18"/>
        <end position="120"/>
    </location>
</feature>
<dbReference type="Proteomes" id="UP000182932">
    <property type="component" value="Unassembled WGS sequence"/>
</dbReference>
<proteinExistence type="predicted"/>
<reference evidence="2 3" key="1">
    <citation type="submission" date="2016-10" db="EMBL/GenBank/DDBJ databases">
        <authorList>
            <person name="Varghese N."/>
            <person name="Submissions S."/>
        </authorList>
    </citation>
    <scope>NUCLEOTIDE SEQUENCE [LARGE SCALE GENOMIC DNA]</scope>
    <source>
        <strain evidence="2 3">FF3</strain>
    </source>
</reference>
<dbReference type="GeneID" id="80816640"/>
<evidence type="ECO:0000313" key="3">
    <source>
        <dbReference type="Proteomes" id="UP000182932"/>
    </source>
</evidence>
<evidence type="ECO:0000313" key="2">
    <source>
        <dbReference type="EMBL" id="SEI60752.1"/>
    </source>
</evidence>
<comment type="caution">
    <text evidence="2">The sequence shown here is derived from an EMBL/GenBank/DDBJ whole genome shotgun (WGS) entry which is preliminary data.</text>
</comment>
<dbReference type="RefSeq" id="WP_074834544.1">
    <property type="nucleotide sequence ID" value="NZ_FNYY01000001.1"/>
</dbReference>
<protein>
    <submittedName>
        <fullName evidence="2">Uncharacterized protein</fullName>
    </submittedName>
</protein>
<dbReference type="EMBL" id="FNYY01000001">
    <property type="protein sequence ID" value="SEI60752.1"/>
    <property type="molecule type" value="Genomic_DNA"/>
</dbReference>
<evidence type="ECO:0000256" key="1">
    <source>
        <dbReference type="SAM" id="SignalP"/>
    </source>
</evidence>
<sequence length="120" mass="13668">MLRLLFALCLVTTSVVAEPVMRRDSDREIGLQALDNRLRGRSIAFYDGGVSEFYEDGRYTYTYADEGGTGYGYYEVTEDSTICIEFVNGFTRCDIYVLDDQDRLVVITEKGDRFPVRSEG</sequence>
<gene>
    <name evidence="2" type="ORF">SAMN04487940_101371</name>
</gene>
<keyword evidence="1" id="KW-0732">Signal</keyword>
<keyword evidence="3" id="KW-1185">Reference proteome</keyword>
<feature type="signal peptide" evidence="1">
    <location>
        <begin position="1"/>
        <end position="17"/>
    </location>
</feature>
<name>A0A975ZLJ1_9RHOB</name>
<organism evidence="2 3">
    <name type="scientific">Marinovum algicola</name>
    <dbReference type="NCBI Taxonomy" id="42444"/>
    <lineage>
        <taxon>Bacteria</taxon>
        <taxon>Pseudomonadati</taxon>
        <taxon>Pseudomonadota</taxon>
        <taxon>Alphaproteobacteria</taxon>
        <taxon>Rhodobacterales</taxon>
        <taxon>Roseobacteraceae</taxon>
        <taxon>Marinovum</taxon>
    </lineage>
</organism>
<accession>A0A975ZLJ1</accession>